<gene>
    <name evidence="7 9" type="primary">nusA</name>
    <name evidence="9" type="ORF">NSCAC_0574</name>
</gene>
<keyword evidence="1 7" id="KW-0806">Transcription termination</keyword>
<dbReference type="Pfam" id="PF26594">
    <property type="entry name" value="KH_NusA_2nd"/>
    <property type="match status" value="1"/>
</dbReference>
<dbReference type="CDD" id="cd04455">
    <property type="entry name" value="S1_NusA"/>
    <property type="match status" value="1"/>
</dbReference>
<organism evidence="9 10">
    <name type="scientific">Candidatus Nitrosacidococcus tergens</name>
    <dbReference type="NCBI Taxonomy" id="553981"/>
    <lineage>
        <taxon>Bacteria</taxon>
        <taxon>Pseudomonadati</taxon>
        <taxon>Pseudomonadota</taxon>
        <taxon>Gammaproteobacteria</taxon>
        <taxon>Chromatiales</taxon>
        <taxon>Chromatiaceae</taxon>
        <taxon>Candidatus Nitrosacidococcus</taxon>
    </lineage>
</organism>
<dbReference type="InterPro" id="IPR030842">
    <property type="entry name" value="TF_NusA_bacterial"/>
</dbReference>
<keyword evidence="6 7" id="KW-0804">Transcription</keyword>
<evidence type="ECO:0000256" key="1">
    <source>
        <dbReference type="ARBA" id="ARBA00022472"/>
    </source>
</evidence>
<evidence type="ECO:0000313" key="9">
    <source>
        <dbReference type="EMBL" id="CAB1275253.1"/>
    </source>
</evidence>
<dbReference type="Gene3D" id="2.40.50.140">
    <property type="entry name" value="Nucleic acid-binding proteins"/>
    <property type="match status" value="1"/>
</dbReference>
<keyword evidence="4 7" id="KW-0694">RNA-binding</keyword>
<dbReference type="PROSITE" id="PS50126">
    <property type="entry name" value="S1"/>
    <property type="match status" value="1"/>
</dbReference>
<protein>
    <recommendedName>
        <fullName evidence="7">Transcription termination/antitermination protein NusA</fullName>
    </recommendedName>
</protein>
<proteinExistence type="inferred from homology"/>
<comment type="subcellular location">
    <subcellularLocation>
        <location evidence="7">Cytoplasm</location>
    </subcellularLocation>
</comment>
<dbReference type="PANTHER" id="PTHR22648:SF0">
    <property type="entry name" value="TRANSCRIPTION TERMINATION_ANTITERMINATION PROTEIN NUSA"/>
    <property type="match status" value="1"/>
</dbReference>
<dbReference type="GO" id="GO:0005829">
    <property type="term" value="C:cytosol"/>
    <property type="evidence" value="ECO:0007669"/>
    <property type="project" value="TreeGrafter"/>
</dbReference>
<dbReference type="InterPro" id="IPR025249">
    <property type="entry name" value="TF_NusA_KH_1st"/>
</dbReference>
<dbReference type="AlphaFoldDB" id="A0A7G1Q8T1"/>
<dbReference type="InterPro" id="IPR058582">
    <property type="entry name" value="KH_NusA_2nd"/>
</dbReference>
<comment type="function">
    <text evidence="7">Participates in both transcription termination and antitermination.</text>
</comment>
<accession>A0A7G1Q8T1</accession>
<comment type="similarity">
    <text evidence="7">Belongs to the NusA family.</text>
</comment>
<evidence type="ECO:0000313" key="10">
    <source>
        <dbReference type="Proteomes" id="UP000516072"/>
    </source>
</evidence>
<dbReference type="GO" id="GO:0003700">
    <property type="term" value="F:DNA-binding transcription factor activity"/>
    <property type="evidence" value="ECO:0007669"/>
    <property type="project" value="InterPro"/>
</dbReference>
<dbReference type="Gene3D" id="3.30.1480.10">
    <property type="entry name" value="NusA, N-terminal domain"/>
    <property type="match status" value="1"/>
</dbReference>
<dbReference type="NCBIfam" id="TIGR01954">
    <property type="entry name" value="nusA_Cterm_rpt"/>
    <property type="match status" value="2"/>
</dbReference>
<evidence type="ECO:0000256" key="2">
    <source>
        <dbReference type="ARBA" id="ARBA00022490"/>
    </source>
</evidence>
<evidence type="ECO:0000256" key="4">
    <source>
        <dbReference type="ARBA" id="ARBA00022884"/>
    </source>
</evidence>
<dbReference type="RefSeq" id="WP_197744919.1">
    <property type="nucleotide sequence ID" value="NZ_LR778175.1"/>
</dbReference>
<dbReference type="GO" id="GO:0031564">
    <property type="term" value="P:transcription antitermination"/>
    <property type="evidence" value="ECO:0007669"/>
    <property type="project" value="UniProtKB-UniRule"/>
</dbReference>
<dbReference type="PROSITE" id="PS50084">
    <property type="entry name" value="KH_TYPE_1"/>
    <property type="match status" value="1"/>
</dbReference>
<dbReference type="SUPFAM" id="SSF54814">
    <property type="entry name" value="Prokaryotic type KH domain (KH-domain type II)"/>
    <property type="match status" value="2"/>
</dbReference>
<dbReference type="CDD" id="cd02134">
    <property type="entry name" value="KH-II_NusA_rpt1"/>
    <property type="match status" value="1"/>
</dbReference>
<dbReference type="GO" id="GO:0000166">
    <property type="term" value="F:nucleotide binding"/>
    <property type="evidence" value="ECO:0007669"/>
    <property type="project" value="InterPro"/>
</dbReference>
<dbReference type="InterPro" id="IPR012340">
    <property type="entry name" value="NA-bd_OB-fold"/>
</dbReference>
<evidence type="ECO:0000256" key="3">
    <source>
        <dbReference type="ARBA" id="ARBA00022814"/>
    </source>
</evidence>
<dbReference type="PANTHER" id="PTHR22648">
    <property type="entry name" value="TRANSCRIPTION TERMINATION FACTOR NUSA"/>
    <property type="match status" value="1"/>
</dbReference>
<dbReference type="InterPro" id="IPR010995">
    <property type="entry name" value="DNA_repair_Rad51/TF_NusA_a-hlx"/>
</dbReference>
<dbReference type="Gene3D" id="1.10.150.20">
    <property type="entry name" value="5' to 3' exonuclease, C-terminal subdomain"/>
    <property type="match status" value="2"/>
</dbReference>
<dbReference type="InterPro" id="IPR010213">
    <property type="entry name" value="TF_NusA"/>
</dbReference>
<reference evidence="9 10" key="1">
    <citation type="submission" date="2020-03" db="EMBL/GenBank/DDBJ databases">
        <authorList>
            <person name="Picone N."/>
        </authorList>
    </citation>
    <scope>NUCLEOTIDE SEQUENCE [LARGE SCALE GENOMIC DNA]</scope>
    <source>
        <strain evidence="9">NSCAC1</strain>
    </source>
</reference>
<dbReference type="GO" id="GO:0006353">
    <property type="term" value="P:DNA-templated transcription termination"/>
    <property type="evidence" value="ECO:0007669"/>
    <property type="project" value="UniProtKB-UniRule"/>
</dbReference>
<evidence type="ECO:0000256" key="6">
    <source>
        <dbReference type="ARBA" id="ARBA00023163"/>
    </source>
</evidence>
<dbReference type="SUPFAM" id="SSF50249">
    <property type="entry name" value="Nucleic acid-binding proteins"/>
    <property type="match status" value="1"/>
</dbReference>
<dbReference type="SUPFAM" id="SSF69705">
    <property type="entry name" value="Transcription factor NusA, N-terminal domain"/>
    <property type="match status" value="1"/>
</dbReference>
<dbReference type="Pfam" id="PF08529">
    <property type="entry name" value="NusA_N"/>
    <property type="match status" value="1"/>
</dbReference>
<dbReference type="InterPro" id="IPR004087">
    <property type="entry name" value="KH_dom"/>
</dbReference>
<sequence>MNKEILMVVDAVSHEKGVDKEVIFQALEAALVMATRKRYSEDIAVRVVIDRITGEYESFRVWEVVENEESIEFPHRQVSFSKAQDQSPNTKLGEFIEDPIGSIEFGRIAAQTAKQVIVQKIREAEQAQIFEIYRNQIGKMIVGVVKRTTQGNIILDFGDNTEGIILREEMIPRETVRHGDRLRCYLKDVRGEGRGPQLIVSRVAPELLIELFKLEVPEISENRIEIKGAARDPGVRAKIAVKTNESRIDPIGACVGMRGSRVQAISNELAGERIDIVLWDEDPTRFVINVMAPAEISSIVVDEENHSMDIAVAEENLSQAIGRSGQNIRLATQLTGWSLKVMTEQEAGEIGEAENEALQKLFTDQLNVEKEIAAILVHEGFSSIEEIAYVPEQELLAIDEFDQEIVKDLRGRARDVLLSHSMNGEESQTLQPNQDLLTLEGIDKVLADKFAMVGIFTRDDLAEQAVDDLIEIEGVDREQAARLIMAAREAWFANE</sequence>
<dbReference type="SMART" id="SM00316">
    <property type="entry name" value="S1"/>
    <property type="match status" value="1"/>
</dbReference>
<evidence type="ECO:0000256" key="5">
    <source>
        <dbReference type="ARBA" id="ARBA00023015"/>
    </source>
</evidence>
<keyword evidence="2 7" id="KW-0963">Cytoplasm</keyword>
<keyword evidence="10" id="KW-1185">Reference proteome</keyword>
<dbReference type="NCBIfam" id="TIGR01953">
    <property type="entry name" value="NusA"/>
    <property type="match status" value="1"/>
</dbReference>
<comment type="subunit">
    <text evidence="7">Monomer. Binds directly to the core enzyme of the DNA-dependent RNA polymerase and to nascent RNA.</text>
</comment>
<dbReference type="InterPro" id="IPR009019">
    <property type="entry name" value="KH_sf_prok-type"/>
</dbReference>
<dbReference type="EMBL" id="LR778175">
    <property type="protein sequence ID" value="CAB1275253.1"/>
    <property type="molecule type" value="Genomic_DNA"/>
</dbReference>
<keyword evidence="3 7" id="KW-0889">Transcription antitermination</keyword>
<dbReference type="Gene3D" id="3.30.300.20">
    <property type="match status" value="2"/>
</dbReference>
<dbReference type="InterPro" id="IPR013735">
    <property type="entry name" value="TF_NusA_N"/>
</dbReference>
<keyword evidence="5 7" id="KW-0805">Transcription regulation</keyword>
<evidence type="ECO:0000256" key="7">
    <source>
        <dbReference type="HAMAP-Rule" id="MF_00945"/>
    </source>
</evidence>
<dbReference type="FunFam" id="3.30.300.20:FF:000005">
    <property type="entry name" value="Transcription termination/antitermination protein NusA"/>
    <property type="match status" value="1"/>
</dbReference>
<dbReference type="KEGG" id="ntg:NSCAC_0574"/>
<dbReference type="HAMAP" id="MF_00945_B">
    <property type="entry name" value="NusA_B"/>
    <property type="match status" value="1"/>
</dbReference>
<name>A0A7G1Q8T1_9GAMM</name>
<dbReference type="SUPFAM" id="SSF47794">
    <property type="entry name" value="Rad51 N-terminal domain-like"/>
    <property type="match status" value="2"/>
</dbReference>
<dbReference type="Pfam" id="PF14520">
    <property type="entry name" value="HHH_5"/>
    <property type="match status" value="1"/>
</dbReference>
<feature type="domain" description="S1 motif" evidence="8">
    <location>
        <begin position="138"/>
        <end position="203"/>
    </location>
</feature>
<evidence type="ECO:0000259" key="8">
    <source>
        <dbReference type="PROSITE" id="PS50126"/>
    </source>
</evidence>
<dbReference type="Proteomes" id="UP000516072">
    <property type="component" value="Chromosome"/>
</dbReference>
<dbReference type="InterPro" id="IPR036555">
    <property type="entry name" value="NusA_N_sf"/>
</dbReference>
<dbReference type="SMART" id="SM00322">
    <property type="entry name" value="KH"/>
    <property type="match status" value="2"/>
</dbReference>
<dbReference type="CDD" id="cd22529">
    <property type="entry name" value="KH-II_NusA_rpt2"/>
    <property type="match status" value="1"/>
</dbReference>
<dbReference type="GO" id="GO:0003723">
    <property type="term" value="F:RNA binding"/>
    <property type="evidence" value="ECO:0007669"/>
    <property type="project" value="UniProtKB-UniRule"/>
</dbReference>
<dbReference type="FunFam" id="3.30.300.20:FF:000002">
    <property type="entry name" value="Transcription termination/antitermination protein NusA"/>
    <property type="match status" value="1"/>
</dbReference>
<dbReference type="InterPro" id="IPR010214">
    <property type="entry name" value="Tscrpt_termin_fac_NusA_C_rpt"/>
</dbReference>
<dbReference type="InterPro" id="IPR003029">
    <property type="entry name" value="S1_domain"/>
</dbReference>
<dbReference type="InterPro" id="IPR015946">
    <property type="entry name" value="KH_dom-like_a/b"/>
</dbReference>
<dbReference type="Pfam" id="PF13184">
    <property type="entry name" value="KH_NusA_1st"/>
    <property type="match status" value="1"/>
</dbReference>